<name>A0AC61TSS1_9CAUD</name>
<dbReference type="Proteomes" id="UP000829362">
    <property type="component" value="Segment"/>
</dbReference>
<accession>A0AC61TSS1</accession>
<evidence type="ECO:0000313" key="2">
    <source>
        <dbReference type="Proteomes" id="UP000829362"/>
    </source>
</evidence>
<reference evidence="1" key="1">
    <citation type="submission" date="2021-11" db="EMBL/GenBank/DDBJ databases">
        <authorList>
            <person name="Rong C."/>
            <person name="Yang Y."/>
            <person name="Li S."/>
            <person name="Zhou K."/>
            <person name="Xu Y."/>
            <person name="Zhang R."/>
            <person name="Zhang Y."/>
        </authorList>
    </citation>
    <scope>NUCLEOTIDE SEQUENCE</scope>
</reference>
<gene>
    <name evidence="1" type="ORF">SSZBM1_174</name>
</gene>
<protein>
    <submittedName>
        <fullName evidence="1">Tail completion protein</fullName>
    </submittedName>
</protein>
<evidence type="ECO:0000313" key="1">
    <source>
        <dbReference type="EMBL" id="UNH61291.1"/>
    </source>
</evidence>
<sequence length="191" mass="21599">MSTWNKQIQNRNFLSPIGFKFTLVDYPKVAYFSQSANIPGIGINTVEQPTIMGRAIPYDAHGVNYEPFNLNFIVDEDLENYLILHNWIRGLGSGDSFSERSFLEVSSSENRPGSIIDKYTNVRADGTLAVLNSNFQSNFYVTFKDMFPVSLNALEFNATIDGTEYAVAQVQFRYATYDIQDTDGKRRTALS</sequence>
<proteinExistence type="predicted"/>
<dbReference type="EMBL" id="OL473597">
    <property type="protein sequence ID" value="UNH61291.1"/>
    <property type="molecule type" value="Genomic_DNA"/>
</dbReference>
<organism evidence="1 2">
    <name type="scientific">Synechococcus phage S-SZBM1</name>
    <dbReference type="NCBI Taxonomy" id="2926475"/>
    <lineage>
        <taxon>Viruses</taxon>
        <taxon>Duplodnaviria</taxon>
        <taxon>Heunggongvirae</taxon>
        <taxon>Uroviricota</taxon>
        <taxon>Caudoviricetes</taxon>
        <taxon>Pantevenvirales</taxon>
        <taxon>Kyanoviridae</taxon>
        <taxon>Shenzhenivirus</taxon>
        <taxon>Shenzhenivirus sszbm1</taxon>
    </lineage>
</organism>
<keyword evidence="2" id="KW-1185">Reference proteome</keyword>